<dbReference type="AlphaFoldDB" id="A0A7R7XXS0"/>
<organism evidence="1 2">
    <name type="scientific">Aspergillus puulaauensis</name>
    <dbReference type="NCBI Taxonomy" id="1220207"/>
    <lineage>
        <taxon>Eukaryota</taxon>
        <taxon>Fungi</taxon>
        <taxon>Dikarya</taxon>
        <taxon>Ascomycota</taxon>
        <taxon>Pezizomycotina</taxon>
        <taxon>Eurotiomycetes</taxon>
        <taxon>Eurotiomycetidae</taxon>
        <taxon>Eurotiales</taxon>
        <taxon>Aspergillaceae</taxon>
        <taxon>Aspergillus</taxon>
    </lineage>
</organism>
<dbReference type="KEGG" id="apuu:APUU_71256S"/>
<gene>
    <name evidence="1" type="ORF">APUU_71256S</name>
</gene>
<evidence type="ECO:0000313" key="1">
    <source>
        <dbReference type="EMBL" id="BCS29686.1"/>
    </source>
</evidence>
<evidence type="ECO:0000313" key="2">
    <source>
        <dbReference type="Proteomes" id="UP000654913"/>
    </source>
</evidence>
<proteinExistence type="predicted"/>
<name>A0A7R7XXS0_9EURO</name>
<dbReference type="EMBL" id="AP024449">
    <property type="protein sequence ID" value="BCS29686.1"/>
    <property type="molecule type" value="Genomic_DNA"/>
</dbReference>
<dbReference type="GeneID" id="64979683"/>
<sequence>MVLFIGRAILSWPEMIDCAPNRRINVALAQIPSLLFGWYIHRSEFCISGLRPLCNPTASQDVTRTAMFVRHTCSRKYYQVRRSEVFGSGYMSESWAGLDWVFDIIVQAVAAFWRSIYLFRRV</sequence>
<keyword evidence="2" id="KW-1185">Reference proteome</keyword>
<protein>
    <submittedName>
        <fullName evidence="1">Uncharacterized protein</fullName>
    </submittedName>
</protein>
<reference evidence="1" key="2">
    <citation type="submission" date="2021-02" db="EMBL/GenBank/DDBJ databases">
        <title>Aspergillus puulaauensis MK2 genome sequence.</title>
        <authorList>
            <person name="Futagami T."/>
            <person name="Mori K."/>
            <person name="Kadooka C."/>
            <person name="Tanaka T."/>
        </authorList>
    </citation>
    <scope>NUCLEOTIDE SEQUENCE</scope>
    <source>
        <strain evidence="1">MK2</strain>
    </source>
</reference>
<dbReference type="RefSeq" id="XP_041561872.1">
    <property type="nucleotide sequence ID" value="XM_041696220.1"/>
</dbReference>
<dbReference type="Proteomes" id="UP000654913">
    <property type="component" value="Chromosome 7"/>
</dbReference>
<reference evidence="1" key="1">
    <citation type="submission" date="2021-01" db="EMBL/GenBank/DDBJ databases">
        <authorList>
            <consortium name="Aspergillus puulaauensis MK2 genome sequencing consortium"/>
            <person name="Kazuki M."/>
            <person name="Futagami T."/>
        </authorList>
    </citation>
    <scope>NUCLEOTIDE SEQUENCE</scope>
    <source>
        <strain evidence="1">MK2</strain>
    </source>
</reference>
<accession>A0A7R7XXS0</accession>